<dbReference type="GO" id="GO:0051879">
    <property type="term" value="F:Hsp90 protein binding"/>
    <property type="evidence" value="ECO:0007669"/>
    <property type="project" value="TreeGrafter"/>
</dbReference>
<evidence type="ECO:0000313" key="5">
    <source>
        <dbReference type="Proteomes" id="UP000027222"/>
    </source>
</evidence>
<dbReference type="SUPFAM" id="SSF48452">
    <property type="entry name" value="TPR-like"/>
    <property type="match status" value="1"/>
</dbReference>
<dbReference type="PANTHER" id="PTHR22904">
    <property type="entry name" value="TPR REPEAT CONTAINING PROTEIN"/>
    <property type="match status" value="1"/>
</dbReference>
<proteinExistence type="predicted"/>
<reference evidence="5" key="1">
    <citation type="journal article" date="2014" name="Proc. Natl. Acad. Sci. U.S.A.">
        <title>Extensive sampling of basidiomycete genomes demonstrates inadequacy of the white-rot/brown-rot paradigm for wood decay fungi.</title>
        <authorList>
            <person name="Riley R."/>
            <person name="Salamov A.A."/>
            <person name="Brown D.W."/>
            <person name="Nagy L.G."/>
            <person name="Floudas D."/>
            <person name="Held B.W."/>
            <person name="Levasseur A."/>
            <person name="Lombard V."/>
            <person name="Morin E."/>
            <person name="Otillar R."/>
            <person name="Lindquist E.A."/>
            <person name="Sun H."/>
            <person name="LaButti K.M."/>
            <person name="Schmutz J."/>
            <person name="Jabbour D."/>
            <person name="Luo H."/>
            <person name="Baker S.E."/>
            <person name="Pisabarro A.G."/>
            <person name="Walton J.D."/>
            <person name="Blanchette R.A."/>
            <person name="Henrissat B."/>
            <person name="Martin F."/>
            <person name="Cullen D."/>
            <person name="Hibbett D.S."/>
            <person name="Grigoriev I.V."/>
        </authorList>
    </citation>
    <scope>NUCLEOTIDE SEQUENCE [LARGE SCALE GENOMIC DNA]</scope>
    <source>
        <strain evidence="5">CBS 339.88</strain>
    </source>
</reference>
<evidence type="ECO:0000256" key="3">
    <source>
        <dbReference type="SAM" id="MobiDB-lite"/>
    </source>
</evidence>
<feature type="compositionally biased region" description="Low complexity" evidence="3">
    <location>
        <begin position="125"/>
        <end position="136"/>
    </location>
</feature>
<dbReference type="InterPro" id="IPR011990">
    <property type="entry name" value="TPR-like_helical_dom_sf"/>
</dbReference>
<dbReference type="Proteomes" id="UP000027222">
    <property type="component" value="Unassembled WGS sequence"/>
</dbReference>
<organism evidence="4 5">
    <name type="scientific">Galerina marginata (strain CBS 339.88)</name>
    <dbReference type="NCBI Taxonomy" id="685588"/>
    <lineage>
        <taxon>Eukaryota</taxon>
        <taxon>Fungi</taxon>
        <taxon>Dikarya</taxon>
        <taxon>Basidiomycota</taxon>
        <taxon>Agaricomycotina</taxon>
        <taxon>Agaricomycetes</taxon>
        <taxon>Agaricomycetidae</taxon>
        <taxon>Agaricales</taxon>
        <taxon>Agaricineae</taxon>
        <taxon>Strophariaceae</taxon>
        <taxon>Galerina</taxon>
    </lineage>
</organism>
<evidence type="ECO:0000256" key="1">
    <source>
        <dbReference type="ARBA" id="ARBA00022737"/>
    </source>
</evidence>
<keyword evidence="2" id="KW-0802">TPR repeat</keyword>
<dbReference type="STRING" id="685588.A0A067TJH4"/>
<dbReference type="AlphaFoldDB" id="A0A067TJH4"/>
<feature type="region of interest" description="Disordered" evidence="3">
    <location>
        <begin position="1"/>
        <end position="22"/>
    </location>
</feature>
<protein>
    <submittedName>
        <fullName evidence="4">Uncharacterized protein</fullName>
    </submittedName>
</protein>
<dbReference type="PANTHER" id="PTHR22904:SF523">
    <property type="entry name" value="STRESS-INDUCED-PHOSPHOPROTEIN 1"/>
    <property type="match status" value="1"/>
</dbReference>
<sequence>MPREGDIHSEADSNDDVERQSELDEYQKAMSAISRGLRPDPITGEIETADIIRYINTHIDDPNVKKFLSESTNRQRRVKEERRRALATFDVNRLHVEPRSAWLVSLEYSGLTTDPRLDDTWDIPGSSSAGSSSNGGEAKDEPQQTFQLFCYIRDGPGEEGGDNSRHIEEFVGLPTSQQIENFIKLCMAKPLECFEPFIPTTLAFSQNLAVHEAALKPFLNTLPWPCTAIFETPEIRRRMQDQAFAYGEKAFRDYIAHANELKEAGNVAYTKGKRSEAVAKYQEGADLMESLLFRKLSDEGARDLETRKLLAVCLANCAVARLMEVPGEQRDAEGARKDAEGAIKADPDYAKGYLRLSRAQEALGNLSAAQDALVRGLRQKSLKEHWGLADHLILLQTGGNGLPKEKVEFDKWLKNVLEVDQVSAVRMSNIDGAWKRRCDDHAKTLTK</sequence>
<keyword evidence="5" id="KW-1185">Reference proteome</keyword>
<dbReference type="HOGENOM" id="CLU_058859_0_0_1"/>
<dbReference type="Gene3D" id="1.25.40.10">
    <property type="entry name" value="Tetratricopeptide repeat domain"/>
    <property type="match status" value="1"/>
</dbReference>
<gene>
    <name evidence="4" type="ORF">GALMADRAFT_116635</name>
</gene>
<name>A0A067TJH4_GALM3</name>
<dbReference type="EMBL" id="KL142372">
    <property type="protein sequence ID" value="KDR80064.1"/>
    <property type="molecule type" value="Genomic_DNA"/>
</dbReference>
<evidence type="ECO:0000256" key="2">
    <source>
        <dbReference type="ARBA" id="ARBA00022803"/>
    </source>
</evidence>
<evidence type="ECO:0000313" key="4">
    <source>
        <dbReference type="EMBL" id="KDR80064.1"/>
    </source>
</evidence>
<feature type="region of interest" description="Disordered" evidence="3">
    <location>
        <begin position="117"/>
        <end position="140"/>
    </location>
</feature>
<accession>A0A067TJH4</accession>
<dbReference type="OrthoDB" id="2942533at2759"/>
<keyword evidence="1" id="KW-0677">Repeat</keyword>